<dbReference type="EC" id="4.3.99.3" evidence="8"/>
<comment type="catalytic activity">
    <reaction evidence="8">
        <text>6-carboxy-5,6,7,8-tetrahydropterin + H(+) = 7-carboxy-7-carbaguanine + NH4(+)</text>
        <dbReference type="Rhea" id="RHEA:27974"/>
        <dbReference type="ChEBI" id="CHEBI:15378"/>
        <dbReference type="ChEBI" id="CHEBI:28938"/>
        <dbReference type="ChEBI" id="CHEBI:61032"/>
        <dbReference type="ChEBI" id="CHEBI:61036"/>
        <dbReference type="EC" id="4.3.99.3"/>
    </reaction>
</comment>
<dbReference type="Proteomes" id="UP000199513">
    <property type="component" value="Unassembled WGS sequence"/>
</dbReference>
<feature type="binding site" evidence="8">
    <location>
        <position position="53"/>
    </location>
    <ligand>
        <name>[4Fe-4S] cluster</name>
        <dbReference type="ChEBI" id="CHEBI:49883"/>
        <note>4Fe-4S-S-AdoMet</note>
    </ligand>
</feature>
<gene>
    <name evidence="8" type="primary">queE</name>
    <name evidence="10" type="ORF">SAMN04488541_100468</name>
</gene>
<dbReference type="PANTHER" id="PTHR42836">
    <property type="entry name" value="7-CARBOXY-7-DEAZAGUANINE SYNTHASE"/>
    <property type="match status" value="1"/>
</dbReference>
<keyword evidence="3 8" id="KW-0479">Metal-binding</keyword>
<feature type="binding site" evidence="8">
    <location>
        <position position="96"/>
    </location>
    <ligand>
        <name>S-adenosyl-L-methionine</name>
        <dbReference type="ChEBI" id="CHEBI:59789"/>
    </ligand>
</feature>
<evidence type="ECO:0000256" key="2">
    <source>
        <dbReference type="ARBA" id="ARBA00022691"/>
    </source>
</evidence>
<evidence type="ECO:0000256" key="3">
    <source>
        <dbReference type="ARBA" id="ARBA00022723"/>
    </source>
</evidence>
<dbReference type="SUPFAM" id="SSF102114">
    <property type="entry name" value="Radical SAM enzymes"/>
    <property type="match status" value="1"/>
</dbReference>
<dbReference type="GO" id="GO:0008616">
    <property type="term" value="P:tRNA queuosine(34) biosynthetic process"/>
    <property type="evidence" value="ECO:0007669"/>
    <property type="project" value="UniProtKB-UniRule"/>
</dbReference>
<keyword evidence="2 8" id="KW-0949">S-adenosyl-L-methionine</keyword>
<keyword evidence="1 8" id="KW-0004">4Fe-4S</keyword>
<comment type="similarity">
    <text evidence="8">Belongs to the radical SAM superfamily. 7-carboxy-7-deazaguanine synthase family.</text>
</comment>
<evidence type="ECO:0000259" key="9">
    <source>
        <dbReference type="PROSITE" id="PS51918"/>
    </source>
</evidence>
<organism evidence="10 11">
    <name type="scientific">Thermoflexibacter ruber</name>
    <dbReference type="NCBI Taxonomy" id="1003"/>
    <lineage>
        <taxon>Bacteria</taxon>
        <taxon>Pseudomonadati</taxon>
        <taxon>Bacteroidota</taxon>
        <taxon>Cytophagia</taxon>
        <taxon>Cytophagales</taxon>
        <taxon>Thermoflexibacteraceae</taxon>
        <taxon>Thermoflexibacter</taxon>
    </lineage>
</organism>
<comment type="subunit">
    <text evidence="8">Homodimer.</text>
</comment>
<dbReference type="Pfam" id="PF04055">
    <property type="entry name" value="Radical_SAM"/>
    <property type="match status" value="1"/>
</dbReference>
<accession>A0A1I2C5J4</accession>
<dbReference type="PANTHER" id="PTHR42836:SF1">
    <property type="entry name" value="7-CARBOXY-7-DEAZAGUANINE SYNTHASE"/>
    <property type="match status" value="1"/>
</dbReference>
<proteinExistence type="inferred from homology"/>
<feature type="binding site" evidence="8">
    <location>
        <begin position="59"/>
        <end position="61"/>
    </location>
    <ligand>
        <name>S-adenosyl-L-methionine</name>
        <dbReference type="ChEBI" id="CHEBI:59789"/>
    </ligand>
</feature>
<evidence type="ECO:0000256" key="4">
    <source>
        <dbReference type="ARBA" id="ARBA00022842"/>
    </source>
</evidence>
<comment type="cofactor">
    <cofactor evidence="8">
        <name>S-adenosyl-L-methionine</name>
        <dbReference type="ChEBI" id="CHEBI:59789"/>
    </cofactor>
    <text evidence="8">Binds 1 S-adenosyl-L-methionine per subunit.</text>
</comment>
<feature type="binding site" evidence="8">
    <location>
        <position position="94"/>
    </location>
    <ligand>
        <name>substrate</name>
    </ligand>
</feature>
<feature type="binding site" evidence="8">
    <location>
        <position position="220"/>
    </location>
    <ligand>
        <name>substrate</name>
    </ligand>
</feature>
<feature type="binding site" evidence="8">
    <location>
        <position position="60"/>
    </location>
    <ligand>
        <name>[4Fe-4S] cluster</name>
        <dbReference type="ChEBI" id="CHEBI:49883"/>
        <note>4Fe-4S-S-AdoMet</note>
    </ligand>
</feature>
<dbReference type="PROSITE" id="PS51918">
    <property type="entry name" value="RADICAL_SAM"/>
    <property type="match status" value="1"/>
</dbReference>
<dbReference type="GO" id="GO:0016840">
    <property type="term" value="F:carbon-nitrogen lyase activity"/>
    <property type="evidence" value="ECO:0007669"/>
    <property type="project" value="UniProtKB-UniRule"/>
</dbReference>
<keyword evidence="7 8" id="KW-0456">Lyase</keyword>
<evidence type="ECO:0000256" key="6">
    <source>
        <dbReference type="ARBA" id="ARBA00023014"/>
    </source>
</evidence>
<evidence type="ECO:0000256" key="5">
    <source>
        <dbReference type="ARBA" id="ARBA00023004"/>
    </source>
</evidence>
<dbReference type="STRING" id="1003.SAMN04488541_100468"/>
<feature type="binding site" evidence="8">
    <location>
        <begin position="34"/>
        <end position="36"/>
    </location>
    <ligand>
        <name>substrate</name>
    </ligand>
</feature>
<feature type="binding site" evidence="8">
    <location>
        <begin position="137"/>
        <end position="139"/>
    </location>
    <ligand>
        <name>S-adenosyl-L-methionine</name>
        <dbReference type="ChEBI" id="CHEBI:59789"/>
    </ligand>
</feature>
<evidence type="ECO:0000256" key="7">
    <source>
        <dbReference type="ARBA" id="ARBA00023239"/>
    </source>
</evidence>
<dbReference type="UniPathway" id="UPA00391"/>
<dbReference type="AlphaFoldDB" id="A0A1I2C5J4"/>
<dbReference type="InterPro" id="IPR013785">
    <property type="entry name" value="Aldolase_TIM"/>
</dbReference>
<dbReference type="InterPro" id="IPR007197">
    <property type="entry name" value="rSAM"/>
</dbReference>
<comment type="function">
    <text evidence="8">Catalyzes the complex heterocyclic radical-mediated conversion of 6-carboxy-5,6,7,8-tetrahydropterin (CPH4) to 7-carboxy-7-deazaguanine (CDG), a step common to the biosynthetic pathways of all 7-deazapurine-containing compounds.</text>
</comment>
<dbReference type="GO" id="GO:0000287">
    <property type="term" value="F:magnesium ion binding"/>
    <property type="evidence" value="ECO:0007669"/>
    <property type="project" value="UniProtKB-UniRule"/>
</dbReference>
<evidence type="ECO:0000313" key="10">
    <source>
        <dbReference type="EMBL" id="SFE62910.1"/>
    </source>
</evidence>
<sequence>MLVLYLLKILDMEISENIPTKTSALPLMEAFYTIQGEGAWQGHAAYFIRLAGCDVGCVWCDVKESWDAKAHPVVSVEAIVQEARQYPCKIAVITGGEPLMYDLTYLTEELKRAGFRTHIETSGVYPLTGQWDWVCFSPKKFKKPHESIYFKADELKAIVYNPSDFSFAESFINSMKKNCKLLLQPEWSRQDKMMPLIVEYVKANPQWQVSLQTHKYMNIP</sequence>
<dbReference type="CDD" id="cd01335">
    <property type="entry name" value="Radical_SAM"/>
    <property type="match status" value="1"/>
</dbReference>
<keyword evidence="8" id="KW-0671">Queuosine biosynthesis</keyword>
<keyword evidence="11" id="KW-1185">Reference proteome</keyword>
<protein>
    <recommendedName>
        <fullName evidence="8">7-carboxy-7-deazaguanine synthase</fullName>
        <shortName evidence="8">CDG synthase</shortName>
        <ecNumber evidence="8">4.3.99.3</ecNumber>
    </recommendedName>
    <alternativeName>
        <fullName evidence="8">Queuosine biosynthesis protein QueE</fullName>
    </alternativeName>
</protein>
<dbReference type="GO" id="GO:1904047">
    <property type="term" value="F:S-adenosyl-L-methionine binding"/>
    <property type="evidence" value="ECO:0007669"/>
    <property type="project" value="UniProtKB-UniRule"/>
</dbReference>
<name>A0A1I2C5J4_9BACT</name>
<comment type="caution">
    <text evidence="8">Lacks conserved residue(s) required for the propagation of feature annotation.</text>
</comment>
<keyword evidence="5 8" id="KW-0408">Iron</keyword>
<keyword evidence="6 8" id="KW-0411">Iron-sulfur</keyword>
<dbReference type="HAMAP" id="MF_00917">
    <property type="entry name" value="QueE"/>
    <property type="match status" value="1"/>
</dbReference>
<dbReference type="InterPro" id="IPR058240">
    <property type="entry name" value="rSAM_sf"/>
</dbReference>
<dbReference type="GO" id="GO:0051539">
    <property type="term" value="F:4 iron, 4 sulfur cluster binding"/>
    <property type="evidence" value="ECO:0007669"/>
    <property type="project" value="UniProtKB-UniRule"/>
</dbReference>
<evidence type="ECO:0000256" key="8">
    <source>
        <dbReference type="HAMAP-Rule" id="MF_00917"/>
    </source>
</evidence>
<feature type="domain" description="Radical SAM core" evidence="9">
    <location>
        <begin position="40"/>
        <end position="220"/>
    </location>
</feature>
<comment type="cofactor">
    <cofactor evidence="8">
        <name>Mg(2+)</name>
        <dbReference type="ChEBI" id="CHEBI:18420"/>
    </cofactor>
</comment>
<comment type="cofactor">
    <cofactor evidence="8">
        <name>[4Fe-4S] cluster</name>
        <dbReference type="ChEBI" id="CHEBI:49883"/>
    </cofactor>
    <text evidence="8">Binds 1 [4Fe-4S] cluster. The cluster is coordinated with 3 cysteines and an exchangeable S-adenosyl-L-methionine.</text>
</comment>
<feature type="binding site" evidence="8">
    <location>
        <position position="49"/>
    </location>
    <ligand>
        <name>substrate</name>
    </ligand>
</feature>
<keyword evidence="4 8" id="KW-0460">Magnesium</keyword>
<evidence type="ECO:0000313" key="11">
    <source>
        <dbReference type="Proteomes" id="UP000199513"/>
    </source>
</evidence>
<dbReference type="SFLD" id="SFLDS00029">
    <property type="entry name" value="Radical_SAM"/>
    <property type="match status" value="1"/>
</dbReference>
<feature type="binding site" evidence="8">
    <location>
        <position position="57"/>
    </location>
    <ligand>
        <name>[4Fe-4S] cluster</name>
        <dbReference type="ChEBI" id="CHEBI:49883"/>
        <note>4Fe-4S-S-AdoMet</note>
    </ligand>
</feature>
<comment type="pathway">
    <text evidence="8">Purine metabolism; 7-cyano-7-deazaguanine biosynthesis.</text>
</comment>
<dbReference type="Gene3D" id="3.20.20.70">
    <property type="entry name" value="Aldolase class I"/>
    <property type="match status" value="1"/>
</dbReference>
<reference evidence="10 11" key="1">
    <citation type="submission" date="2016-10" db="EMBL/GenBank/DDBJ databases">
        <authorList>
            <person name="de Groot N.N."/>
        </authorList>
    </citation>
    <scope>NUCLEOTIDE SEQUENCE [LARGE SCALE GENOMIC DNA]</scope>
    <source>
        <strain>GEY</strain>
        <strain evidence="11">DSM 9560</strain>
    </source>
</reference>
<dbReference type="InterPro" id="IPR024924">
    <property type="entry name" value="7-CO-7-deazaguanine_synth-like"/>
</dbReference>
<dbReference type="EMBL" id="FONY01000004">
    <property type="protein sequence ID" value="SFE62910.1"/>
    <property type="molecule type" value="Genomic_DNA"/>
</dbReference>
<evidence type="ECO:0000256" key="1">
    <source>
        <dbReference type="ARBA" id="ARBA00022485"/>
    </source>
</evidence>
<dbReference type="PIRSF" id="PIRSF000370">
    <property type="entry name" value="QueE"/>
    <property type="match status" value="1"/>
</dbReference>